<feature type="transmembrane region" description="Helical" evidence="6">
    <location>
        <begin position="92"/>
        <end position="114"/>
    </location>
</feature>
<evidence type="ECO:0000256" key="6">
    <source>
        <dbReference type="SAM" id="Phobius"/>
    </source>
</evidence>
<feature type="transmembrane region" description="Helical" evidence="6">
    <location>
        <begin position="316"/>
        <end position="334"/>
    </location>
</feature>
<feature type="transmembrane region" description="Helical" evidence="6">
    <location>
        <begin position="230"/>
        <end position="251"/>
    </location>
</feature>
<dbReference type="Gene3D" id="1.20.1740.10">
    <property type="entry name" value="Amino acid/polyamine transporter I"/>
    <property type="match status" value="1"/>
</dbReference>
<evidence type="ECO:0000256" key="1">
    <source>
        <dbReference type="ARBA" id="ARBA00004141"/>
    </source>
</evidence>
<dbReference type="AlphaFoldDB" id="A0AAN6Y1V1"/>
<evidence type="ECO:0000313" key="8">
    <source>
        <dbReference type="Proteomes" id="UP001301769"/>
    </source>
</evidence>
<organism evidence="7 8">
    <name type="scientific">Rhypophila decipiens</name>
    <dbReference type="NCBI Taxonomy" id="261697"/>
    <lineage>
        <taxon>Eukaryota</taxon>
        <taxon>Fungi</taxon>
        <taxon>Dikarya</taxon>
        <taxon>Ascomycota</taxon>
        <taxon>Pezizomycotina</taxon>
        <taxon>Sordariomycetes</taxon>
        <taxon>Sordariomycetidae</taxon>
        <taxon>Sordariales</taxon>
        <taxon>Naviculisporaceae</taxon>
        <taxon>Rhypophila</taxon>
    </lineage>
</organism>
<evidence type="ECO:0000256" key="2">
    <source>
        <dbReference type="ARBA" id="ARBA00022692"/>
    </source>
</evidence>
<dbReference type="InterPro" id="IPR002293">
    <property type="entry name" value="AA/rel_permease1"/>
</dbReference>
<comment type="subcellular location">
    <subcellularLocation>
        <location evidence="1">Membrane</location>
        <topology evidence="1">Multi-pass membrane protein</topology>
    </subcellularLocation>
</comment>
<evidence type="ECO:0000256" key="4">
    <source>
        <dbReference type="ARBA" id="ARBA00023136"/>
    </source>
</evidence>
<keyword evidence="4 6" id="KW-0472">Membrane</keyword>
<keyword evidence="2 6" id="KW-0812">Transmembrane</keyword>
<dbReference type="EMBL" id="MU858162">
    <property type="protein sequence ID" value="KAK4210899.1"/>
    <property type="molecule type" value="Genomic_DNA"/>
</dbReference>
<feature type="transmembrane region" description="Helical" evidence="6">
    <location>
        <begin position="377"/>
        <end position="399"/>
    </location>
</feature>
<feature type="transmembrane region" description="Helical" evidence="6">
    <location>
        <begin position="456"/>
        <end position="477"/>
    </location>
</feature>
<dbReference type="GO" id="GO:0015179">
    <property type="term" value="F:L-amino acid transmembrane transporter activity"/>
    <property type="evidence" value="ECO:0007669"/>
    <property type="project" value="TreeGrafter"/>
</dbReference>
<dbReference type="PANTHER" id="PTHR11785:SF382">
    <property type="entry name" value="LOW-AFFINITY METHIONINE PERMEASE"/>
    <property type="match status" value="1"/>
</dbReference>
<gene>
    <name evidence="7" type="ORF">QBC37DRAFT_390092</name>
</gene>
<feature type="transmembrane region" description="Helical" evidence="6">
    <location>
        <begin position="541"/>
        <end position="565"/>
    </location>
</feature>
<dbReference type="InterPro" id="IPR050598">
    <property type="entry name" value="AminoAcid_Transporter"/>
</dbReference>
<protein>
    <submittedName>
        <fullName evidence="7">Amino acid transporter</fullName>
    </submittedName>
</protein>
<feature type="transmembrane region" description="Helical" evidence="6">
    <location>
        <begin position="201"/>
        <end position="218"/>
    </location>
</feature>
<reference evidence="7" key="1">
    <citation type="journal article" date="2023" name="Mol. Phylogenet. Evol.">
        <title>Genome-scale phylogeny and comparative genomics of the fungal order Sordariales.</title>
        <authorList>
            <person name="Hensen N."/>
            <person name="Bonometti L."/>
            <person name="Westerberg I."/>
            <person name="Brannstrom I.O."/>
            <person name="Guillou S."/>
            <person name="Cros-Aarteil S."/>
            <person name="Calhoun S."/>
            <person name="Haridas S."/>
            <person name="Kuo A."/>
            <person name="Mondo S."/>
            <person name="Pangilinan J."/>
            <person name="Riley R."/>
            <person name="LaButti K."/>
            <person name="Andreopoulos B."/>
            <person name="Lipzen A."/>
            <person name="Chen C."/>
            <person name="Yan M."/>
            <person name="Daum C."/>
            <person name="Ng V."/>
            <person name="Clum A."/>
            <person name="Steindorff A."/>
            <person name="Ohm R.A."/>
            <person name="Martin F."/>
            <person name="Silar P."/>
            <person name="Natvig D.O."/>
            <person name="Lalanne C."/>
            <person name="Gautier V."/>
            <person name="Ament-Velasquez S.L."/>
            <person name="Kruys A."/>
            <person name="Hutchinson M.I."/>
            <person name="Powell A.J."/>
            <person name="Barry K."/>
            <person name="Miller A.N."/>
            <person name="Grigoriev I.V."/>
            <person name="Debuchy R."/>
            <person name="Gladieux P."/>
            <person name="Hiltunen Thoren M."/>
            <person name="Johannesson H."/>
        </authorList>
    </citation>
    <scope>NUCLEOTIDE SEQUENCE</scope>
    <source>
        <strain evidence="7">PSN293</strain>
    </source>
</reference>
<evidence type="ECO:0000313" key="7">
    <source>
        <dbReference type="EMBL" id="KAK4210899.1"/>
    </source>
</evidence>
<dbReference type="Proteomes" id="UP001301769">
    <property type="component" value="Unassembled WGS sequence"/>
</dbReference>
<evidence type="ECO:0000256" key="3">
    <source>
        <dbReference type="ARBA" id="ARBA00022989"/>
    </source>
</evidence>
<feature type="transmembrane region" description="Helical" evidence="6">
    <location>
        <begin position="585"/>
        <end position="607"/>
    </location>
</feature>
<dbReference type="PANTHER" id="PTHR11785">
    <property type="entry name" value="AMINO ACID TRANSPORTER"/>
    <property type="match status" value="1"/>
</dbReference>
<evidence type="ECO:0000256" key="5">
    <source>
        <dbReference type="SAM" id="MobiDB-lite"/>
    </source>
</evidence>
<feature type="region of interest" description="Disordered" evidence="5">
    <location>
        <begin position="1"/>
        <end position="23"/>
    </location>
</feature>
<reference evidence="7" key="2">
    <citation type="submission" date="2023-05" db="EMBL/GenBank/DDBJ databases">
        <authorList>
            <consortium name="Lawrence Berkeley National Laboratory"/>
            <person name="Steindorff A."/>
            <person name="Hensen N."/>
            <person name="Bonometti L."/>
            <person name="Westerberg I."/>
            <person name="Brannstrom I.O."/>
            <person name="Guillou S."/>
            <person name="Cros-Aarteil S."/>
            <person name="Calhoun S."/>
            <person name="Haridas S."/>
            <person name="Kuo A."/>
            <person name="Mondo S."/>
            <person name="Pangilinan J."/>
            <person name="Riley R."/>
            <person name="Labutti K."/>
            <person name="Andreopoulos B."/>
            <person name="Lipzen A."/>
            <person name="Chen C."/>
            <person name="Yanf M."/>
            <person name="Daum C."/>
            <person name="Ng V."/>
            <person name="Clum A."/>
            <person name="Ohm R."/>
            <person name="Martin F."/>
            <person name="Silar P."/>
            <person name="Natvig D."/>
            <person name="Lalanne C."/>
            <person name="Gautier V."/>
            <person name="Ament-Velasquez S.L."/>
            <person name="Kruys A."/>
            <person name="Hutchinson M.I."/>
            <person name="Powell A.J."/>
            <person name="Barry K."/>
            <person name="Miller A.N."/>
            <person name="Grigoriev I.V."/>
            <person name="Debuchy R."/>
            <person name="Gladieux P."/>
            <person name="Thoren M.H."/>
            <person name="Johannesson H."/>
        </authorList>
    </citation>
    <scope>NUCLEOTIDE SEQUENCE</scope>
    <source>
        <strain evidence="7">PSN293</strain>
    </source>
</reference>
<feature type="transmembrane region" description="Helical" evidence="6">
    <location>
        <begin position="489"/>
        <end position="509"/>
    </location>
</feature>
<proteinExistence type="predicted"/>
<feature type="transmembrane region" description="Helical" evidence="6">
    <location>
        <begin position="59"/>
        <end position="80"/>
    </location>
</feature>
<dbReference type="Pfam" id="PF13520">
    <property type="entry name" value="AA_permease_2"/>
    <property type="match status" value="1"/>
</dbReference>
<dbReference type="GO" id="GO:0016020">
    <property type="term" value="C:membrane"/>
    <property type="evidence" value="ECO:0007669"/>
    <property type="project" value="UniProtKB-SubCell"/>
</dbReference>
<keyword evidence="3 6" id="KW-1133">Transmembrane helix</keyword>
<keyword evidence="8" id="KW-1185">Reference proteome</keyword>
<comment type="caution">
    <text evidence="7">The sequence shown here is derived from an EMBL/GenBank/DDBJ whole genome shotgun (WGS) entry which is preliminary data.</text>
</comment>
<accession>A0AAN6Y1V1</accession>
<name>A0AAN6Y1V1_9PEZI</name>
<sequence>MPMPVEIEMGHLGDGPEPDGWDGDADRHNLRYDADLAADQASVGRNDRIFNAYPVNRNLLSQFTVFCLILNRTIGSGIFAQPYNVVSGAGSSGLALVIWVLAPLVCLCQAACWTEMALSIPRARDVDGSIVATPKSGGDKNYLEYIYKFPDLFITCVYGVTFILLGNLSGNAIQLGVLMETIRDPSCTNDPDCLDSKRGQVVGWALGSLLLVALFNITTRRGAILLNNVFATGKLALVVIMIFLGIIWGAVHKDGCRQISFLPPGPATDLVQGSTQQFGGSLNEVIQAFTFAMFPSTGFEQPFYVLAEVKQPRRKFAPVVMFTMGLMLVLNPLINTSYFCVNPYLGSSSAGPIGYSMTNAAINYFSTISGGADTNTVIRGTSVLFVLSIFGNLLSVVFTSPRVKQEIAKEGILPKSLMFASSSDSLLSRLQSSSSSSPYPGGGDSHVQIPREQVPLAATLLHLSWEIILVVAVGSTMSPTEAYNTISYLYTYVITGILGFMVVAGLLYLRLDAVLHRYVLPRGPHGEVKGRHWDTKSEWSIPYVGALPALVSSVGLAIMLFGAFAKPAHEQTGAGAQTKWWVKPLVGWCALLLGVLWWLGIQLRQYLGQYTFRRRRTTYVEADEVGDLIQTAEMVTVWRDYK</sequence>